<dbReference type="EMBL" id="PGTM01000271">
    <property type="protein sequence ID" value="PJF34787.1"/>
    <property type="molecule type" value="Genomic_DNA"/>
</dbReference>
<dbReference type="AlphaFoldDB" id="A0A2M8PB74"/>
<gene>
    <name evidence="1" type="ORF">CUN49_13890</name>
</gene>
<dbReference type="Proteomes" id="UP000229681">
    <property type="component" value="Unassembled WGS sequence"/>
</dbReference>
<sequence length="465" mass="51096">MRFSPILLTAAALLAALAVIVASSALIQPNRPLLLEASLSLARLTPNADGIDDVTEIRYALSRTARLSITFTKTDGTRFAFREDVPRTAGTYRVLFSGVVNGFSLPGEQLGGIVERRLMPDGEYTWEIRAEDVQTGAVMSQSGTLILADGTATLPDIQSFEVSPPIFTPNQDGYDDRISINLYLAAPARLTVYLEGADGVRYYIAERFEGRLPDEGGARFFDYDGGVDNNITPPPDGTYRLVALAEDRVGQRVRREGSVAIKASGLPNAEIVAQSSGRTVTWTTLPYDEAYYTDAHTQGKTVAPPIGVQSTMAQIAMPQGDLLVFRLTVLNYGTTPIRTIGPWPGTVYQYDQTDAAMMTPENRDAISGAWRVGVQCERSESSYPWRWALGAPEALTRVERDGEVLWYLQPNQQVTVWGAVRMTRLIPTRNPQKCFAALIHEDVAIPPRQNRVGEIDVRLLPRTSP</sequence>
<evidence type="ECO:0000313" key="1">
    <source>
        <dbReference type="EMBL" id="PJF34787.1"/>
    </source>
</evidence>
<name>A0A2M8PB74_9CHLR</name>
<evidence type="ECO:0000313" key="2">
    <source>
        <dbReference type="Proteomes" id="UP000229681"/>
    </source>
</evidence>
<organism evidence="1 2">
    <name type="scientific">Candidatus Thermofonsia Clade 1 bacterium</name>
    <dbReference type="NCBI Taxonomy" id="2364210"/>
    <lineage>
        <taxon>Bacteria</taxon>
        <taxon>Bacillati</taxon>
        <taxon>Chloroflexota</taxon>
        <taxon>Candidatus Thermofontia</taxon>
        <taxon>Candidatus Thermofonsia Clade 1</taxon>
    </lineage>
</organism>
<comment type="caution">
    <text evidence="1">The sequence shown here is derived from an EMBL/GenBank/DDBJ whole genome shotgun (WGS) entry which is preliminary data.</text>
</comment>
<reference evidence="1 2" key="1">
    <citation type="submission" date="2017-11" db="EMBL/GenBank/DDBJ databases">
        <title>Evolution of Phototrophy in the Chloroflexi Phylum Driven by Horizontal Gene Transfer.</title>
        <authorList>
            <person name="Ward L.M."/>
            <person name="Hemp J."/>
            <person name="Shih P.M."/>
            <person name="Mcglynn S.E."/>
            <person name="Fischer W."/>
        </authorList>
    </citation>
    <scope>NUCLEOTIDE SEQUENCE [LARGE SCALE GENOMIC DNA]</scope>
    <source>
        <strain evidence="1">JP3_13</strain>
    </source>
</reference>
<proteinExistence type="predicted"/>
<accession>A0A2M8PB74</accession>
<protein>
    <recommendedName>
        <fullName evidence="3">FlgD Ig-like domain-containing protein</fullName>
    </recommendedName>
</protein>
<evidence type="ECO:0008006" key="3">
    <source>
        <dbReference type="Google" id="ProtNLM"/>
    </source>
</evidence>